<reference evidence="2 3" key="1">
    <citation type="submission" date="2015-10" db="EMBL/GenBank/DDBJ databases">
        <authorList>
            <person name="Gilbert D.G."/>
        </authorList>
    </citation>
    <scope>NUCLEOTIDE SEQUENCE [LARGE SCALE GENOMIC DNA]</scope>
    <source>
        <strain evidence="3">HZ-22</strain>
    </source>
</reference>
<evidence type="ECO:0000313" key="2">
    <source>
        <dbReference type="EMBL" id="ALJ05737.1"/>
    </source>
</evidence>
<feature type="transmembrane region" description="Helical" evidence="1">
    <location>
        <begin position="23"/>
        <end position="50"/>
    </location>
</feature>
<feature type="transmembrane region" description="Helical" evidence="1">
    <location>
        <begin position="100"/>
        <end position="122"/>
    </location>
</feature>
<name>A0A0P0CMI6_9FLAO</name>
<dbReference type="Proteomes" id="UP000057981">
    <property type="component" value="Chromosome"/>
</dbReference>
<gene>
    <name evidence="2" type="ORF">APS56_11645</name>
</gene>
<sequence>MTIFDTLFYNIFSHYKTGFKQKAVTIATMYVSVLQCLLLLLLGVFFAVFFRKMHVDGMSKDNAWTIFVLLSIFLFFKNWMQYTGKRRMMINTKMVKKKKVLYNIWLLLFLPVAILGLTFILFQAY</sequence>
<keyword evidence="1" id="KW-1133">Transmembrane helix</keyword>
<keyword evidence="3" id="KW-1185">Reference proteome</keyword>
<evidence type="ECO:0000256" key="1">
    <source>
        <dbReference type="SAM" id="Phobius"/>
    </source>
</evidence>
<dbReference type="OrthoDB" id="1445921at2"/>
<dbReference type="AlphaFoldDB" id="A0A0P0CMI6"/>
<keyword evidence="1" id="KW-0472">Membrane</keyword>
<dbReference type="EMBL" id="CP012898">
    <property type="protein sequence ID" value="ALJ05737.1"/>
    <property type="molecule type" value="Genomic_DNA"/>
</dbReference>
<keyword evidence="1" id="KW-0812">Transmembrane</keyword>
<proteinExistence type="predicted"/>
<dbReference type="STRING" id="1736674.APS56_11645"/>
<feature type="transmembrane region" description="Helical" evidence="1">
    <location>
        <begin position="62"/>
        <end position="80"/>
    </location>
</feature>
<protein>
    <submittedName>
        <fullName evidence="2">Uncharacterized protein</fullName>
    </submittedName>
</protein>
<organism evidence="2 3">
    <name type="scientific">Pseudalgibacter alginicilyticus</name>
    <dbReference type="NCBI Taxonomy" id="1736674"/>
    <lineage>
        <taxon>Bacteria</taxon>
        <taxon>Pseudomonadati</taxon>
        <taxon>Bacteroidota</taxon>
        <taxon>Flavobacteriia</taxon>
        <taxon>Flavobacteriales</taxon>
        <taxon>Flavobacteriaceae</taxon>
        <taxon>Pseudalgibacter</taxon>
    </lineage>
</organism>
<accession>A0A0P0CMI6</accession>
<evidence type="ECO:0000313" key="3">
    <source>
        <dbReference type="Proteomes" id="UP000057981"/>
    </source>
</evidence>
<dbReference type="RefSeq" id="WP_054728286.1">
    <property type="nucleotide sequence ID" value="NZ_CP012898.1"/>
</dbReference>
<dbReference type="KEGG" id="ahz:APS56_11645"/>